<feature type="region of interest" description="Disordered" evidence="1">
    <location>
        <begin position="1"/>
        <end position="25"/>
    </location>
</feature>
<protein>
    <submittedName>
        <fullName evidence="2">Uncharacterized protein</fullName>
    </submittedName>
</protein>
<keyword evidence="3" id="KW-1185">Reference proteome</keyword>
<dbReference type="Proteomes" id="UP000325614">
    <property type="component" value="Chromosome"/>
</dbReference>
<evidence type="ECO:0000256" key="1">
    <source>
        <dbReference type="SAM" id="MobiDB-lite"/>
    </source>
</evidence>
<proteinExistence type="predicted"/>
<sequence length="118" mass="12711">MGSRSSPSSNVIRFPGARSATSSRRDQRSLMDAVYAAGSLPIAAEDTTTKTIATRLTIFGFVVLDEVQADGTVRRLRPSEAVRLSTAHPWRVSRPSSRYAIGNDLPASDLDLFAAQMG</sequence>
<organism evidence="2 3">
    <name type="scientific">Microvirga thermotolerans</name>
    <dbReference type="NCBI Taxonomy" id="2651334"/>
    <lineage>
        <taxon>Bacteria</taxon>
        <taxon>Pseudomonadati</taxon>
        <taxon>Pseudomonadota</taxon>
        <taxon>Alphaproteobacteria</taxon>
        <taxon>Hyphomicrobiales</taxon>
        <taxon>Methylobacteriaceae</taxon>
        <taxon>Microvirga</taxon>
    </lineage>
</organism>
<evidence type="ECO:0000313" key="3">
    <source>
        <dbReference type="Proteomes" id="UP000325614"/>
    </source>
</evidence>
<gene>
    <name evidence="2" type="ORF">GDR74_17420</name>
</gene>
<reference evidence="2 3" key="1">
    <citation type="submission" date="2019-10" db="EMBL/GenBank/DDBJ databases">
        <title>Isolation, Identification of Microvirga thermotolerans HR1, a novel thermophilic bacterium and Comparative Genomics of the genus Microvirga.</title>
        <authorList>
            <person name="Li J."/>
            <person name="Zhang W."/>
            <person name="Lin M."/>
            <person name="Wang J."/>
        </authorList>
    </citation>
    <scope>NUCLEOTIDE SEQUENCE [LARGE SCALE GENOMIC DNA]</scope>
    <source>
        <strain evidence="2 3">HR1</strain>
    </source>
</reference>
<dbReference type="AlphaFoldDB" id="A0A5P9K2J6"/>
<evidence type="ECO:0000313" key="2">
    <source>
        <dbReference type="EMBL" id="QFU17855.1"/>
    </source>
</evidence>
<dbReference type="KEGG" id="mico:GDR74_17420"/>
<feature type="compositionally biased region" description="Polar residues" evidence="1">
    <location>
        <begin position="1"/>
        <end position="11"/>
    </location>
</feature>
<accession>A0A5P9K2J6</accession>
<dbReference type="EMBL" id="CP045423">
    <property type="protein sequence ID" value="QFU17855.1"/>
    <property type="molecule type" value="Genomic_DNA"/>
</dbReference>
<name>A0A5P9K2J6_9HYPH</name>